<gene>
    <name evidence="1" type="ORF">GCM10011309_24000</name>
</gene>
<dbReference type="Proteomes" id="UP000600865">
    <property type="component" value="Unassembled WGS sequence"/>
</dbReference>
<accession>A0A918NJS2</accession>
<dbReference type="RefSeq" id="WP_189586429.1">
    <property type="nucleotide sequence ID" value="NZ_BMYV01000003.1"/>
</dbReference>
<sequence>MSAMNRQKLLFLLIENQKLIYHATQWELREFSKVETLGPAQRLFTRQNGFSSTDLRAVDAHLGLLNELDDESIEIKFAEASSRFSESGPLTKRSVPCGISDADLKDRLKKPKMGRMEATLLSLGFLEPKDGRSDFEKFIYDDRMNNRLSIDLQQFPLSLAFIEREEALSRSDLFEISHWRFRGGEIDTLEIFEWFERMDFDLPDQLLALAKKYHSRKTEGEHTASDTEERELNPKERSSLLQLIHAIAAQKPYLYDPENVNNGAINRIQNTIQDAGLRMSDKTIRKYLREGVSEADRVKDKNQ</sequence>
<organism evidence="1 2">
    <name type="scientific">Litorimonas cladophorae</name>
    <dbReference type="NCBI Taxonomy" id="1220491"/>
    <lineage>
        <taxon>Bacteria</taxon>
        <taxon>Pseudomonadati</taxon>
        <taxon>Pseudomonadota</taxon>
        <taxon>Alphaproteobacteria</taxon>
        <taxon>Maricaulales</taxon>
        <taxon>Robiginitomaculaceae</taxon>
    </lineage>
</organism>
<dbReference type="EMBL" id="BMYV01000003">
    <property type="protein sequence ID" value="GGX73192.1"/>
    <property type="molecule type" value="Genomic_DNA"/>
</dbReference>
<comment type="caution">
    <text evidence="1">The sequence shown here is derived from an EMBL/GenBank/DDBJ whole genome shotgun (WGS) entry which is preliminary data.</text>
</comment>
<name>A0A918NJS2_9PROT</name>
<proteinExistence type="predicted"/>
<dbReference type="AlphaFoldDB" id="A0A918NJS2"/>
<protein>
    <submittedName>
        <fullName evidence="1">Uncharacterized protein</fullName>
    </submittedName>
</protein>
<evidence type="ECO:0000313" key="2">
    <source>
        <dbReference type="Proteomes" id="UP000600865"/>
    </source>
</evidence>
<keyword evidence="2" id="KW-1185">Reference proteome</keyword>
<reference evidence="1 2" key="1">
    <citation type="journal article" date="2014" name="Int. J. Syst. Evol. Microbiol.">
        <title>Complete genome sequence of Corynebacterium casei LMG S-19264T (=DSM 44701T), isolated from a smear-ripened cheese.</title>
        <authorList>
            <consortium name="US DOE Joint Genome Institute (JGI-PGF)"/>
            <person name="Walter F."/>
            <person name="Albersmeier A."/>
            <person name="Kalinowski J."/>
            <person name="Ruckert C."/>
        </authorList>
    </citation>
    <scope>NUCLEOTIDE SEQUENCE [LARGE SCALE GENOMIC DNA]</scope>
    <source>
        <strain evidence="1 2">KCTC 23968</strain>
    </source>
</reference>
<evidence type="ECO:0000313" key="1">
    <source>
        <dbReference type="EMBL" id="GGX73192.1"/>
    </source>
</evidence>